<dbReference type="PANTHER" id="PTHR32183:SF6">
    <property type="entry name" value="CYSTEINE SULFINATE DESULFINASE_CYSTEINE DESULFURASE AND RELATED ENZYMES"/>
    <property type="match status" value="1"/>
</dbReference>
<proteinExistence type="predicted"/>
<dbReference type="EMBL" id="ABVL01000008">
    <property type="protein sequence ID" value="EDY19340.1"/>
    <property type="molecule type" value="Genomic_DNA"/>
</dbReference>
<sequence length="196" mass="21776">MSTNWNEQYEKQDTPWDKGSPSPGLVDFLATEPVQGRVLVPGCGFGHDVRALAATADEVVGLDIAPLAVEGADRLPKVGHERYALGDFFNLPAEMRGAFDWVFEHTCFCAIHPSQRPAYVASVAAALKPGGRYLAIFYLDPGNDSPDEGPPFEVSVAELDRLFSPHFTLVREWLPQRTYPGREGREWMRVMQLKSV</sequence>
<feature type="region of interest" description="Disordered" evidence="5">
    <location>
        <begin position="1"/>
        <end position="22"/>
    </location>
</feature>
<dbReference type="SUPFAM" id="SSF53335">
    <property type="entry name" value="S-adenosyl-L-methionine-dependent methyltransferases"/>
    <property type="match status" value="1"/>
</dbReference>
<dbReference type="InParanoid" id="B4D2A0"/>
<dbReference type="RefSeq" id="WP_006980350.1">
    <property type="nucleotide sequence ID" value="NZ_ABVL01000008.1"/>
</dbReference>
<comment type="caution">
    <text evidence="6">The sequence shown here is derived from an EMBL/GenBank/DDBJ whole genome shotgun (WGS) entry which is preliminary data.</text>
</comment>
<dbReference type="Pfam" id="PF05724">
    <property type="entry name" value="TPMT"/>
    <property type="match status" value="1"/>
</dbReference>
<evidence type="ECO:0000256" key="2">
    <source>
        <dbReference type="ARBA" id="ARBA00022603"/>
    </source>
</evidence>
<dbReference type="PROSITE" id="PS51585">
    <property type="entry name" value="SAM_MT_TPMT"/>
    <property type="match status" value="1"/>
</dbReference>
<keyword evidence="2 6" id="KW-0489">Methyltransferase</keyword>
<keyword evidence="4" id="KW-0949">S-adenosyl-L-methionine</keyword>
<dbReference type="eggNOG" id="COG0500">
    <property type="taxonomic scope" value="Bacteria"/>
</dbReference>
<evidence type="ECO:0000256" key="3">
    <source>
        <dbReference type="ARBA" id="ARBA00022679"/>
    </source>
</evidence>
<keyword evidence="3 6" id="KW-0808">Transferase</keyword>
<dbReference type="AlphaFoldDB" id="B4D2A0"/>
<protein>
    <submittedName>
        <fullName evidence="6">Thiopurine S-methyltransferase</fullName>
    </submittedName>
</protein>
<reference evidence="6 7" key="1">
    <citation type="journal article" date="2011" name="J. Bacteriol.">
        <title>Genome sequence of Chthoniobacter flavus Ellin428, an aerobic heterotrophic soil bacterium.</title>
        <authorList>
            <person name="Kant R."/>
            <person name="van Passel M.W."/>
            <person name="Palva A."/>
            <person name="Lucas S."/>
            <person name="Lapidus A."/>
            <person name="Glavina Del Rio T."/>
            <person name="Dalin E."/>
            <person name="Tice H."/>
            <person name="Bruce D."/>
            <person name="Goodwin L."/>
            <person name="Pitluck S."/>
            <person name="Larimer F.W."/>
            <person name="Land M.L."/>
            <person name="Hauser L."/>
            <person name="Sangwan P."/>
            <person name="de Vos W.M."/>
            <person name="Janssen P.H."/>
            <person name="Smidt H."/>
        </authorList>
    </citation>
    <scope>NUCLEOTIDE SEQUENCE [LARGE SCALE GENOMIC DNA]</scope>
    <source>
        <strain evidence="6 7">Ellin428</strain>
    </source>
</reference>
<keyword evidence="7" id="KW-1185">Reference proteome</keyword>
<accession>B4D2A0</accession>
<organism evidence="6 7">
    <name type="scientific">Chthoniobacter flavus Ellin428</name>
    <dbReference type="NCBI Taxonomy" id="497964"/>
    <lineage>
        <taxon>Bacteria</taxon>
        <taxon>Pseudomonadati</taxon>
        <taxon>Verrucomicrobiota</taxon>
        <taxon>Spartobacteria</taxon>
        <taxon>Chthoniobacterales</taxon>
        <taxon>Chthoniobacteraceae</taxon>
        <taxon>Chthoniobacter</taxon>
    </lineage>
</organism>
<evidence type="ECO:0000313" key="7">
    <source>
        <dbReference type="Proteomes" id="UP000005824"/>
    </source>
</evidence>
<dbReference type="Proteomes" id="UP000005824">
    <property type="component" value="Unassembled WGS sequence"/>
</dbReference>
<evidence type="ECO:0000256" key="4">
    <source>
        <dbReference type="ARBA" id="ARBA00022691"/>
    </source>
</evidence>
<evidence type="ECO:0000256" key="5">
    <source>
        <dbReference type="SAM" id="MobiDB-lite"/>
    </source>
</evidence>
<gene>
    <name evidence="6" type="ORF">CfE428DRAFT_3025</name>
</gene>
<dbReference type="PANTHER" id="PTHR32183">
    <property type="match status" value="1"/>
</dbReference>
<name>B4D2A0_9BACT</name>
<dbReference type="InterPro" id="IPR008854">
    <property type="entry name" value="TPMT"/>
</dbReference>
<evidence type="ECO:0000313" key="6">
    <source>
        <dbReference type="EMBL" id="EDY19340.1"/>
    </source>
</evidence>
<dbReference type="GO" id="GO:0032259">
    <property type="term" value="P:methylation"/>
    <property type="evidence" value="ECO:0007669"/>
    <property type="project" value="UniProtKB-KW"/>
</dbReference>
<dbReference type="GO" id="GO:0008757">
    <property type="term" value="F:S-adenosylmethionine-dependent methyltransferase activity"/>
    <property type="evidence" value="ECO:0007669"/>
    <property type="project" value="InterPro"/>
</dbReference>
<keyword evidence="1" id="KW-0597">Phosphoprotein</keyword>
<evidence type="ECO:0000256" key="1">
    <source>
        <dbReference type="ARBA" id="ARBA00022553"/>
    </source>
</evidence>
<dbReference type="CDD" id="cd02440">
    <property type="entry name" value="AdoMet_MTases"/>
    <property type="match status" value="1"/>
</dbReference>
<dbReference type="STRING" id="497964.CfE428DRAFT_3025"/>
<dbReference type="Gene3D" id="3.40.50.150">
    <property type="entry name" value="Vaccinia Virus protein VP39"/>
    <property type="match status" value="1"/>
</dbReference>
<dbReference type="InterPro" id="IPR029063">
    <property type="entry name" value="SAM-dependent_MTases_sf"/>
</dbReference>